<sequence>MHDDHSGPDASAVLRDAGLRVTESRRAVLDALAARPHSSVDELFPLVVERMPGASRQSVYNALGDFTDAGIARRIEPAGRAGMYELRVGDNHHHLVCSRCGAVEDVDCVVGEAPCLTPSHSRGFTVASAEVTFWGVCPACAGAPVT</sequence>
<evidence type="ECO:0000256" key="9">
    <source>
        <dbReference type="ARBA" id="ARBA00023125"/>
    </source>
</evidence>
<dbReference type="InterPro" id="IPR043135">
    <property type="entry name" value="Fur_C"/>
</dbReference>
<dbReference type="GO" id="GO:0045892">
    <property type="term" value="P:negative regulation of DNA-templated transcription"/>
    <property type="evidence" value="ECO:0007669"/>
    <property type="project" value="TreeGrafter"/>
</dbReference>
<dbReference type="GO" id="GO:0005737">
    <property type="term" value="C:cytoplasm"/>
    <property type="evidence" value="ECO:0007669"/>
    <property type="project" value="UniProtKB-SubCell"/>
</dbReference>
<dbReference type="GO" id="GO:0000976">
    <property type="term" value="F:transcription cis-regulatory region binding"/>
    <property type="evidence" value="ECO:0007669"/>
    <property type="project" value="TreeGrafter"/>
</dbReference>
<dbReference type="PANTHER" id="PTHR33202:SF18">
    <property type="entry name" value="TRANSCRIPTIONAL REGULATOR FURA"/>
    <property type="match status" value="1"/>
</dbReference>
<evidence type="ECO:0000256" key="8">
    <source>
        <dbReference type="ARBA" id="ARBA00023015"/>
    </source>
</evidence>
<dbReference type="AlphaFoldDB" id="A0A0M8MPC6"/>
<keyword evidence="8" id="KW-0805">Transcription regulation</keyword>
<dbReference type="CDD" id="cd07153">
    <property type="entry name" value="Fur_like"/>
    <property type="match status" value="1"/>
</dbReference>
<evidence type="ECO:0000256" key="12">
    <source>
        <dbReference type="PIRSR" id="PIRSR602481-2"/>
    </source>
</evidence>
<proteinExistence type="inferred from homology"/>
<dbReference type="Gene3D" id="1.10.10.10">
    <property type="entry name" value="Winged helix-like DNA-binding domain superfamily/Winged helix DNA-binding domain"/>
    <property type="match status" value="1"/>
</dbReference>
<dbReference type="KEGG" id="mcw:A8L33_07545"/>
<name>A0A0M8MPC6_9MICO</name>
<evidence type="ECO:0000256" key="7">
    <source>
        <dbReference type="ARBA" id="ARBA00023004"/>
    </source>
</evidence>
<keyword evidence="4" id="KW-0678">Repressor</keyword>
<accession>A0A0M8MPC6</accession>
<dbReference type="InterPro" id="IPR036390">
    <property type="entry name" value="WH_DNA-bd_sf"/>
</dbReference>
<evidence type="ECO:0000256" key="1">
    <source>
        <dbReference type="ARBA" id="ARBA00004496"/>
    </source>
</evidence>
<evidence type="ECO:0000256" key="11">
    <source>
        <dbReference type="PIRSR" id="PIRSR602481-1"/>
    </source>
</evidence>
<evidence type="ECO:0000256" key="6">
    <source>
        <dbReference type="ARBA" id="ARBA00022833"/>
    </source>
</evidence>
<dbReference type="SUPFAM" id="SSF46785">
    <property type="entry name" value="Winged helix' DNA-binding domain"/>
    <property type="match status" value="1"/>
</dbReference>
<dbReference type="Gene3D" id="3.30.1490.190">
    <property type="match status" value="1"/>
</dbReference>
<comment type="cofactor">
    <cofactor evidence="12">
        <name>Mn(2+)</name>
        <dbReference type="ChEBI" id="CHEBI:29035"/>
    </cofactor>
    <cofactor evidence="12">
        <name>Fe(2+)</name>
        <dbReference type="ChEBI" id="CHEBI:29033"/>
    </cofactor>
    <text evidence="12">Binds 1 Mn(2+) or Fe(2+) ion per subunit.</text>
</comment>
<evidence type="ECO:0000256" key="4">
    <source>
        <dbReference type="ARBA" id="ARBA00022491"/>
    </source>
</evidence>
<dbReference type="EMBL" id="LAVO01000006">
    <property type="protein sequence ID" value="KOS11120.1"/>
    <property type="molecule type" value="Genomic_DNA"/>
</dbReference>
<dbReference type="PANTHER" id="PTHR33202">
    <property type="entry name" value="ZINC UPTAKE REGULATION PROTEIN"/>
    <property type="match status" value="1"/>
</dbReference>
<evidence type="ECO:0000256" key="5">
    <source>
        <dbReference type="ARBA" id="ARBA00022723"/>
    </source>
</evidence>
<keyword evidence="7 12" id="KW-0408">Iron</keyword>
<feature type="binding site" evidence="11">
    <location>
        <position position="137"/>
    </location>
    <ligand>
        <name>Zn(2+)</name>
        <dbReference type="ChEBI" id="CHEBI:29105"/>
    </ligand>
</feature>
<comment type="cofactor">
    <cofactor evidence="11">
        <name>Zn(2+)</name>
        <dbReference type="ChEBI" id="CHEBI:29105"/>
    </cofactor>
    <text evidence="11">Binds 1 zinc ion per subunit.</text>
</comment>
<dbReference type="InterPro" id="IPR036388">
    <property type="entry name" value="WH-like_DNA-bd_sf"/>
</dbReference>
<dbReference type="GO" id="GO:0008270">
    <property type="term" value="F:zinc ion binding"/>
    <property type="evidence" value="ECO:0007669"/>
    <property type="project" value="TreeGrafter"/>
</dbReference>
<keyword evidence="9" id="KW-0238">DNA-binding</keyword>
<comment type="similarity">
    <text evidence="2">Belongs to the Fur family.</text>
</comment>
<dbReference type="PATRIC" id="fig|84292.3.peg.1552"/>
<feature type="binding site" evidence="12">
    <location>
        <position position="112"/>
    </location>
    <ligand>
        <name>Fe cation</name>
        <dbReference type="ChEBI" id="CHEBI:24875"/>
    </ligand>
</feature>
<comment type="caution">
    <text evidence="13">The sequence shown here is derived from an EMBL/GenBank/DDBJ whole genome shotgun (WGS) entry which is preliminary data.</text>
</comment>
<reference evidence="13" key="1">
    <citation type="submission" date="2015-04" db="EMBL/GenBank/DDBJ databases">
        <title>Complete genome sequence of Microbacterium chocolatum SIT 101, a bacterium enantioselectively hydrolyzing mesomeric diesters.</title>
        <authorList>
            <person name="Li X."/>
            <person name="Xu Y."/>
        </authorList>
    </citation>
    <scope>NUCLEOTIDE SEQUENCE [LARGE SCALE GENOMIC DNA]</scope>
    <source>
        <strain evidence="13">SIT 101</strain>
    </source>
</reference>
<evidence type="ECO:0000256" key="2">
    <source>
        <dbReference type="ARBA" id="ARBA00007957"/>
    </source>
</evidence>
<dbReference type="GO" id="GO:1900376">
    <property type="term" value="P:regulation of secondary metabolite biosynthetic process"/>
    <property type="evidence" value="ECO:0007669"/>
    <property type="project" value="TreeGrafter"/>
</dbReference>
<evidence type="ECO:0000256" key="10">
    <source>
        <dbReference type="ARBA" id="ARBA00023163"/>
    </source>
</evidence>
<keyword evidence="14" id="KW-1185">Reference proteome</keyword>
<comment type="subcellular location">
    <subcellularLocation>
        <location evidence="1">Cytoplasm</location>
    </subcellularLocation>
</comment>
<dbReference type="Proteomes" id="UP000037737">
    <property type="component" value="Unassembled WGS sequence"/>
</dbReference>
<gene>
    <name evidence="13" type="ORF">XI38_07615</name>
</gene>
<keyword evidence="5 11" id="KW-0479">Metal-binding</keyword>
<keyword evidence="3" id="KW-0963">Cytoplasm</keyword>
<feature type="binding site" evidence="11">
    <location>
        <position position="100"/>
    </location>
    <ligand>
        <name>Zn(2+)</name>
        <dbReference type="ChEBI" id="CHEBI:29105"/>
    </ligand>
</feature>
<dbReference type="OrthoDB" id="5242893at2"/>
<organism evidence="13 14">
    <name type="scientific">Microbacterium aurantiacum</name>
    <dbReference type="NCBI Taxonomy" id="162393"/>
    <lineage>
        <taxon>Bacteria</taxon>
        <taxon>Bacillati</taxon>
        <taxon>Actinomycetota</taxon>
        <taxon>Actinomycetes</taxon>
        <taxon>Micrococcales</taxon>
        <taxon>Microbacteriaceae</taxon>
        <taxon>Microbacterium</taxon>
    </lineage>
</organism>
<feature type="binding site" evidence="11">
    <location>
        <position position="140"/>
    </location>
    <ligand>
        <name>Zn(2+)</name>
        <dbReference type="ChEBI" id="CHEBI:29105"/>
    </ligand>
</feature>
<dbReference type="InterPro" id="IPR002481">
    <property type="entry name" value="FUR"/>
</dbReference>
<evidence type="ECO:0000313" key="14">
    <source>
        <dbReference type="Proteomes" id="UP000037737"/>
    </source>
</evidence>
<feature type="binding site" evidence="11">
    <location>
        <position position="97"/>
    </location>
    <ligand>
        <name>Zn(2+)</name>
        <dbReference type="ChEBI" id="CHEBI:29105"/>
    </ligand>
</feature>
<keyword evidence="10" id="KW-0804">Transcription</keyword>
<evidence type="ECO:0000256" key="3">
    <source>
        <dbReference type="ARBA" id="ARBA00022490"/>
    </source>
</evidence>
<dbReference type="GO" id="GO:0003700">
    <property type="term" value="F:DNA-binding transcription factor activity"/>
    <property type="evidence" value="ECO:0007669"/>
    <property type="project" value="InterPro"/>
</dbReference>
<dbReference type="Pfam" id="PF01475">
    <property type="entry name" value="FUR"/>
    <property type="match status" value="1"/>
</dbReference>
<keyword evidence="6 11" id="KW-0862">Zinc</keyword>
<evidence type="ECO:0000313" key="13">
    <source>
        <dbReference type="EMBL" id="KOS11120.1"/>
    </source>
</evidence>
<protein>
    <submittedName>
        <fullName evidence="13">Fur family transcriptional regulator</fullName>
    </submittedName>
</protein>